<keyword evidence="1" id="KW-0732">Signal</keyword>
<keyword evidence="3" id="KW-0812">Transmembrane</keyword>
<evidence type="ECO:0000256" key="3">
    <source>
        <dbReference type="SAM" id="Phobius"/>
    </source>
</evidence>
<evidence type="ECO:0000256" key="1">
    <source>
        <dbReference type="ARBA" id="ARBA00022729"/>
    </source>
</evidence>
<evidence type="ECO:0000256" key="2">
    <source>
        <dbReference type="ARBA" id="ARBA00023316"/>
    </source>
</evidence>
<protein>
    <submittedName>
        <fullName evidence="4">Uncharacterized protein</fullName>
    </submittedName>
</protein>
<feature type="transmembrane region" description="Helical" evidence="3">
    <location>
        <begin position="43"/>
        <end position="63"/>
    </location>
</feature>
<dbReference type="InterPro" id="IPR050434">
    <property type="entry name" value="Glycosyl_hydrlase_28"/>
</dbReference>
<evidence type="ECO:0000313" key="5">
    <source>
        <dbReference type="Proteomes" id="UP001159659"/>
    </source>
</evidence>
<keyword evidence="2" id="KW-0961">Cell wall biogenesis/degradation</keyword>
<evidence type="ECO:0000313" key="4">
    <source>
        <dbReference type="EMBL" id="CAI5727350.1"/>
    </source>
</evidence>
<feature type="transmembrane region" description="Helical" evidence="3">
    <location>
        <begin position="151"/>
        <end position="174"/>
    </location>
</feature>
<sequence length="247" mass="27032">MMTPFLALPTHEVNRITRRKTSCLRVCTSEITPNAAGWEALLMLHRIFLLGVTMSMIVFLVFVRSMSDPLVGSARATIAVTKSIINVRCPISPSRTCPSYFSVVTCKNTTLTALTIDARAGYGIAKNTAGFGLTMNDHVPITRTRSTTKTIVVRCSLVPIPSSATTIVVAIMVFQSDLVVETPLTNNDSGYVNHQLKTVKKAVVIHSDYSRTNGGLQSAANSQVQITFFFNLFERDTCNKKANAFYA</sequence>
<dbReference type="GO" id="GO:0005576">
    <property type="term" value="C:extracellular region"/>
    <property type="evidence" value="ECO:0007669"/>
    <property type="project" value="TreeGrafter"/>
</dbReference>
<dbReference type="GO" id="GO:0045490">
    <property type="term" value="P:pectin catabolic process"/>
    <property type="evidence" value="ECO:0007669"/>
    <property type="project" value="TreeGrafter"/>
</dbReference>
<keyword evidence="3" id="KW-1133">Transmembrane helix</keyword>
<accession>A0AAV0TTT7</accession>
<dbReference type="PANTHER" id="PTHR31884">
    <property type="entry name" value="POLYGALACTURONASE"/>
    <property type="match status" value="1"/>
</dbReference>
<keyword evidence="3" id="KW-0472">Membrane</keyword>
<proteinExistence type="predicted"/>
<gene>
    <name evidence="4" type="ORF">PFR002_LOCUS5555</name>
</gene>
<reference evidence="4" key="1">
    <citation type="submission" date="2022-12" db="EMBL/GenBank/DDBJ databases">
        <authorList>
            <person name="Webb A."/>
        </authorList>
    </citation>
    <scope>NUCLEOTIDE SEQUENCE</scope>
    <source>
        <strain evidence="4">Pf2</strain>
    </source>
</reference>
<dbReference type="PANTHER" id="PTHR31884:SF1">
    <property type="entry name" value="POLYGALACTURONASE"/>
    <property type="match status" value="1"/>
</dbReference>
<organism evidence="4 5">
    <name type="scientific">Peronospora farinosa</name>
    <dbReference type="NCBI Taxonomy" id="134698"/>
    <lineage>
        <taxon>Eukaryota</taxon>
        <taxon>Sar</taxon>
        <taxon>Stramenopiles</taxon>
        <taxon>Oomycota</taxon>
        <taxon>Peronosporomycetes</taxon>
        <taxon>Peronosporales</taxon>
        <taxon>Peronosporaceae</taxon>
        <taxon>Peronospora</taxon>
    </lineage>
</organism>
<dbReference type="GO" id="GO:0004650">
    <property type="term" value="F:polygalacturonase activity"/>
    <property type="evidence" value="ECO:0007669"/>
    <property type="project" value="TreeGrafter"/>
</dbReference>
<dbReference type="AlphaFoldDB" id="A0AAV0TTT7"/>
<dbReference type="GO" id="GO:0071555">
    <property type="term" value="P:cell wall organization"/>
    <property type="evidence" value="ECO:0007669"/>
    <property type="project" value="UniProtKB-KW"/>
</dbReference>
<dbReference type="EMBL" id="CANTFK010000785">
    <property type="protein sequence ID" value="CAI5727350.1"/>
    <property type="molecule type" value="Genomic_DNA"/>
</dbReference>
<name>A0AAV0TTT7_9STRA</name>
<dbReference type="Proteomes" id="UP001159659">
    <property type="component" value="Unassembled WGS sequence"/>
</dbReference>
<comment type="caution">
    <text evidence="4">The sequence shown here is derived from an EMBL/GenBank/DDBJ whole genome shotgun (WGS) entry which is preliminary data.</text>
</comment>